<dbReference type="GO" id="GO:0071555">
    <property type="term" value="P:cell wall organization"/>
    <property type="evidence" value="ECO:0007669"/>
    <property type="project" value="UniProtKB-KW"/>
</dbReference>
<dbReference type="GO" id="GO:0050660">
    <property type="term" value="F:flavin adenine dinucleotide binding"/>
    <property type="evidence" value="ECO:0007669"/>
    <property type="project" value="InterPro"/>
</dbReference>
<protein>
    <recommendedName>
        <fullName evidence="6 19">UDP-N-acetylenolpyruvoylglucosamine reductase</fullName>
        <ecNumber evidence="5 19">1.3.1.98</ecNumber>
    </recommendedName>
    <alternativeName>
        <fullName evidence="17 19">UDP-N-acetylmuramate dehydrogenase</fullName>
    </alternativeName>
</protein>
<evidence type="ECO:0000256" key="2">
    <source>
        <dbReference type="ARBA" id="ARBA00003921"/>
    </source>
</evidence>
<keyword evidence="9 19" id="KW-0285">Flavoprotein</keyword>
<dbReference type="GO" id="GO:0005829">
    <property type="term" value="C:cytosol"/>
    <property type="evidence" value="ECO:0007669"/>
    <property type="project" value="TreeGrafter"/>
</dbReference>
<comment type="function">
    <text evidence="2 19">Cell wall formation.</text>
</comment>
<dbReference type="Gene3D" id="3.30.465.10">
    <property type="match status" value="1"/>
</dbReference>
<proteinExistence type="inferred from homology"/>
<reference evidence="21 22" key="1">
    <citation type="journal article" date="2014" name="Genome Announc.">
        <title>Draft genome sequences of eight enterohepatic helicobacter species isolated from both laboratory and wild rodents.</title>
        <authorList>
            <person name="Sheh A."/>
            <person name="Shen Z."/>
            <person name="Fox J.G."/>
        </authorList>
    </citation>
    <scope>NUCLEOTIDE SEQUENCE [LARGE SCALE GENOMIC DNA]</scope>
    <source>
        <strain evidence="21 22">ATCC 700114</strain>
    </source>
</reference>
<feature type="domain" description="UDP-N-acetylenolpyruvoylglucosamine reductase C-terminal" evidence="20">
    <location>
        <begin position="219"/>
        <end position="304"/>
    </location>
</feature>
<evidence type="ECO:0000256" key="6">
    <source>
        <dbReference type="ARBA" id="ARBA00015188"/>
    </source>
</evidence>
<dbReference type="SUPFAM" id="SSF56194">
    <property type="entry name" value="Uridine diphospho-N-Acetylenolpyruvylglucosamine reductase, MurB, C-terminal domain"/>
    <property type="match status" value="1"/>
</dbReference>
<evidence type="ECO:0000256" key="12">
    <source>
        <dbReference type="ARBA" id="ARBA00022960"/>
    </source>
</evidence>
<evidence type="ECO:0000256" key="14">
    <source>
        <dbReference type="ARBA" id="ARBA00023002"/>
    </source>
</evidence>
<evidence type="ECO:0000256" key="9">
    <source>
        <dbReference type="ARBA" id="ARBA00022630"/>
    </source>
</evidence>
<evidence type="ECO:0000256" key="18">
    <source>
        <dbReference type="ARBA" id="ARBA00048914"/>
    </source>
</evidence>
<feature type="active site" description="Proton donor" evidence="19">
    <location>
        <position position="231"/>
    </location>
</feature>
<dbReference type="Pfam" id="PF02873">
    <property type="entry name" value="MurB_C"/>
    <property type="match status" value="1"/>
</dbReference>
<feature type="active site" evidence="19">
    <location>
        <position position="189"/>
    </location>
</feature>
<dbReference type="PANTHER" id="PTHR21071">
    <property type="entry name" value="UDP-N-ACETYLENOLPYRUVOYLGLUCOSAMINE REDUCTASE"/>
    <property type="match status" value="1"/>
</dbReference>
<evidence type="ECO:0000313" key="21">
    <source>
        <dbReference type="EMBL" id="TLD84900.1"/>
    </source>
</evidence>
<dbReference type="SUPFAM" id="SSF56176">
    <property type="entry name" value="FAD-binding/transporter-associated domain-like"/>
    <property type="match status" value="1"/>
</dbReference>
<dbReference type="InterPro" id="IPR036318">
    <property type="entry name" value="FAD-bd_PCMH-like_sf"/>
</dbReference>
<organism evidence="21 22">
    <name type="scientific">Helicobacter trogontum</name>
    <dbReference type="NCBI Taxonomy" id="50960"/>
    <lineage>
        <taxon>Bacteria</taxon>
        <taxon>Pseudomonadati</taxon>
        <taxon>Campylobacterota</taxon>
        <taxon>Epsilonproteobacteria</taxon>
        <taxon>Campylobacterales</taxon>
        <taxon>Helicobacteraceae</taxon>
        <taxon>Helicobacter</taxon>
    </lineage>
</organism>
<evidence type="ECO:0000256" key="8">
    <source>
        <dbReference type="ARBA" id="ARBA00022618"/>
    </source>
</evidence>
<sequence length="306" mass="34375">MQDILIDFQKYSSLKIGTKLFVKVFDITDIGAYFYHQDSKNLVECNMQASKKPILYKNTTLNCDISLTHTTRSLLEKDSTQWRIIGKANNVLVSPNAKNLAILGDSFNYIALNDDCIEMGASVSSLQAFLFFKKHDLSGLEFLKNLPGNIGALCNMNAGMKQYEIAETLQSLNINGRWVGVKEAKLLYRNRESGGVIFAARFHKIKGFRHDLLPLFTQMRNTHPHEPSCGSCFKNPPNDYAGRLLELAGMKGYFINNIGFSNKHANFLVNLGGASYDDAIKVIHLARKKVYETSGIQLECEVQICE</sequence>
<comment type="pathway">
    <text evidence="4 19">Cell wall biogenesis; peptidoglycan biosynthesis.</text>
</comment>
<accession>A0A4U8SFA1</accession>
<comment type="cofactor">
    <cofactor evidence="1 19">
        <name>FAD</name>
        <dbReference type="ChEBI" id="CHEBI:57692"/>
    </cofactor>
</comment>
<keyword evidence="11 19" id="KW-0521">NADP</keyword>
<keyword evidence="10 19" id="KW-0274">FAD</keyword>
<dbReference type="Gene3D" id="3.90.78.10">
    <property type="entry name" value="UDP-N-acetylenolpyruvoylglucosamine reductase, C-terminal domain"/>
    <property type="match status" value="1"/>
</dbReference>
<dbReference type="OrthoDB" id="9804753at2"/>
<evidence type="ECO:0000256" key="3">
    <source>
        <dbReference type="ARBA" id="ARBA00004496"/>
    </source>
</evidence>
<dbReference type="EMBL" id="JRPL02000001">
    <property type="protein sequence ID" value="TLD84900.1"/>
    <property type="molecule type" value="Genomic_DNA"/>
</dbReference>
<dbReference type="Proteomes" id="UP000029878">
    <property type="component" value="Unassembled WGS sequence"/>
</dbReference>
<dbReference type="InterPro" id="IPR003170">
    <property type="entry name" value="MurB"/>
</dbReference>
<feature type="active site" evidence="19">
    <location>
        <position position="301"/>
    </location>
</feature>
<comment type="similarity">
    <text evidence="19">Belongs to the MurB family.</text>
</comment>
<keyword evidence="8 19" id="KW-0132">Cell division</keyword>
<keyword evidence="7 19" id="KW-0963">Cytoplasm</keyword>
<dbReference type="PANTHER" id="PTHR21071:SF4">
    <property type="entry name" value="UDP-N-ACETYLENOLPYRUVOYLGLUCOSAMINE REDUCTASE"/>
    <property type="match status" value="1"/>
</dbReference>
<name>A0A4U8SFA1_9HELI</name>
<dbReference type="InterPro" id="IPR036635">
    <property type="entry name" value="MurB_C_sf"/>
</dbReference>
<evidence type="ECO:0000256" key="16">
    <source>
        <dbReference type="ARBA" id="ARBA00023316"/>
    </source>
</evidence>
<evidence type="ECO:0000256" key="13">
    <source>
        <dbReference type="ARBA" id="ARBA00022984"/>
    </source>
</evidence>
<evidence type="ECO:0000256" key="17">
    <source>
        <dbReference type="ARBA" id="ARBA00031026"/>
    </source>
</evidence>
<keyword evidence="16 19" id="KW-0961">Cell wall biogenesis/degradation</keyword>
<evidence type="ECO:0000256" key="19">
    <source>
        <dbReference type="HAMAP-Rule" id="MF_00037"/>
    </source>
</evidence>
<comment type="caution">
    <text evidence="21">The sequence shown here is derived from an EMBL/GenBank/DDBJ whole genome shotgun (WGS) entry which is preliminary data.</text>
</comment>
<comment type="subcellular location">
    <subcellularLocation>
        <location evidence="3 19">Cytoplasm</location>
    </subcellularLocation>
</comment>
<dbReference type="NCBIfam" id="NF010479">
    <property type="entry name" value="PRK13904.1"/>
    <property type="match status" value="1"/>
</dbReference>
<keyword evidence="14 19" id="KW-0560">Oxidoreductase</keyword>
<dbReference type="UniPathway" id="UPA00219"/>
<evidence type="ECO:0000256" key="10">
    <source>
        <dbReference type="ARBA" id="ARBA00022827"/>
    </source>
</evidence>
<evidence type="ECO:0000256" key="4">
    <source>
        <dbReference type="ARBA" id="ARBA00004752"/>
    </source>
</evidence>
<dbReference type="GO" id="GO:0051301">
    <property type="term" value="P:cell division"/>
    <property type="evidence" value="ECO:0007669"/>
    <property type="project" value="UniProtKB-KW"/>
</dbReference>
<evidence type="ECO:0000256" key="11">
    <source>
        <dbReference type="ARBA" id="ARBA00022857"/>
    </source>
</evidence>
<evidence type="ECO:0000313" key="22">
    <source>
        <dbReference type="Proteomes" id="UP000029878"/>
    </source>
</evidence>
<dbReference type="NCBIfam" id="TIGR00179">
    <property type="entry name" value="murB"/>
    <property type="match status" value="1"/>
</dbReference>
<dbReference type="HAMAP" id="MF_00037">
    <property type="entry name" value="MurB"/>
    <property type="match status" value="1"/>
</dbReference>
<keyword evidence="12 19" id="KW-0133">Cell shape</keyword>
<dbReference type="GO" id="GO:0009252">
    <property type="term" value="P:peptidoglycan biosynthetic process"/>
    <property type="evidence" value="ECO:0007669"/>
    <property type="project" value="UniProtKB-UniRule"/>
</dbReference>
<dbReference type="GO" id="GO:0008360">
    <property type="term" value="P:regulation of cell shape"/>
    <property type="evidence" value="ECO:0007669"/>
    <property type="project" value="UniProtKB-KW"/>
</dbReference>
<dbReference type="InterPro" id="IPR016169">
    <property type="entry name" value="FAD-bd_PCMH_sub2"/>
</dbReference>
<dbReference type="RefSeq" id="WP_034347653.1">
    <property type="nucleotide sequence ID" value="NZ_FZNG01000002.1"/>
</dbReference>
<dbReference type="AlphaFoldDB" id="A0A4U8SFA1"/>
<keyword evidence="13 19" id="KW-0573">Peptidoglycan synthesis</keyword>
<keyword evidence="15 19" id="KW-0131">Cell cycle</keyword>
<evidence type="ECO:0000256" key="1">
    <source>
        <dbReference type="ARBA" id="ARBA00001974"/>
    </source>
</evidence>
<gene>
    <name evidence="19" type="primary">murB</name>
    <name evidence="21" type="ORF">LS81_000620</name>
</gene>
<dbReference type="EC" id="1.3.1.98" evidence="5 19"/>
<evidence type="ECO:0000259" key="20">
    <source>
        <dbReference type="Pfam" id="PF02873"/>
    </source>
</evidence>
<evidence type="ECO:0000256" key="7">
    <source>
        <dbReference type="ARBA" id="ARBA00022490"/>
    </source>
</evidence>
<comment type="catalytic activity">
    <reaction evidence="18 19">
        <text>UDP-N-acetyl-alpha-D-muramate + NADP(+) = UDP-N-acetyl-3-O-(1-carboxyvinyl)-alpha-D-glucosamine + NADPH + H(+)</text>
        <dbReference type="Rhea" id="RHEA:12248"/>
        <dbReference type="ChEBI" id="CHEBI:15378"/>
        <dbReference type="ChEBI" id="CHEBI:57783"/>
        <dbReference type="ChEBI" id="CHEBI:58349"/>
        <dbReference type="ChEBI" id="CHEBI:68483"/>
        <dbReference type="ChEBI" id="CHEBI:70757"/>
        <dbReference type="EC" id="1.3.1.98"/>
    </reaction>
</comment>
<dbReference type="GO" id="GO:0008762">
    <property type="term" value="F:UDP-N-acetylmuramate dehydrogenase activity"/>
    <property type="evidence" value="ECO:0007669"/>
    <property type="project" value="UniProtKB-UniRule"/>
</dbReference>
<evidence type="ECO:0000256" key="15">
    <source>
        <dbReference type="ARBA" id="ARBA00023306"/>
    </source>
</evidence>
<dbReference type="InterPro" id="IPR011601">
    <property type="entry name" value="MurB_C"/>
</dbReference>
<evidence type="ECO:0000256" key="5">
    <source>
        <dbReference type="ARBA" id="ARBA00012518"/>
    </source>
</evidence>